<gene>
    <name evidence="2" type="ORF">C1SCF055_LOCUS32208</name>
</gene>
<dbReference type="GO" id="GO:0034599">
    <property type="term" value="P:cellular response to oxidative stress"/>
    <property type="evidence" value="ECO:0007669"/>
    <property type="project" value="TreeGrafter"/>
</dbReference>
<keyword evidence="4" id="KW-1185">Reference proteome</keyword>
<name>A0A9P1DB81_9DINO</name>
<dbReference type="GO" id="GO:0015038">
    <property type="term" value="F:glutathione disulfide oxidoreductase activity"/>
    <property type="evidence" value="ECO:0007669"/>
    <property type="project" value="TreeGrafter"/>
</dbReference>
<protein>
    <submittedName>
        <fullName evidence="3">Diacylglycerol O-acyltransferase</fullName>
    </submittedName>
</protein>
<dbReference type="PROSITE" id="PS51354">
    <property type="entry name" value="GLUTAREDOXIN_2"/>
    <property type="match status" value="1"/>
</dbReference>
<evidence type="ECO:0000313" key="4">
    <source>
        <dbReference type="Proteomes" id="UP001152797"/>
    </source>
</evidence>
<dbReference type="CDD" id="cd03419">
    <property type="entry name" value="GRX_GRXh_1_2_like"/>
    <property type="match status" value="1"/>
</dbReference>
<dbReference type="PANTHER" id="PTHR45694">
    <property type="entry name" value="GLUTAREDOXIN 2"/>
    <property type="match status" value="1"/>
</dbReference>
<reference evidence="2" key="1">
    <citation type="submission" date="2022-10" db="EMBL/GenBank/DDBJ databases">
        <authorList>
            <person name="Chen Y."/>
            <person name="Dougan E. K."/>
            <person name="Chan C."/>
            <person name="Rhodes N."/>
            <person name="Thang M."/>
        </authorList>
    </citation>
    <scope>NUCLEOTIDE SEQUENCE</scope>
</reference>
<dbReference type="AlphaFoldDB" id="A0A9P1DB81"/>
<dbReference type="Pfam" id="PF00462">
    <property type="entry name" value="Glutaredoxin"/>
    <property type="match status" value="1"/>
</dbReference>
<dbReference type="SUPFAM" id="SSF52833">
    <property type="entry name" value="Thioredoxin-like"/>
    <property type="match status" value="1"/>
</dbReference>
<dbReference type="Proteomes" id="UP001152797">
    <property type="component" value="Unassembled WGS sequence"/>
</dbReference>
<dbReference type="EMBL" id="CAMXCT020003857">
    <property type="protein sequence ID" value="CAL1159952.1"/>
    <property type="molecule type" value="Genomic_DNA"/>
</dbReference>
<feature type="domain" description="Glutaredoxin" evidence="1">
    <location>
        <begin position="63"/>
        <end position="132"/>
    </location>
</feature>
<reference evidence="3 4" key="2">
    <citation type="submission" date="2024-05" db="EMBL/GenBank/DDBJ databases">
        <authorList>
            <person name="Chen Y."/>
            <person name="Shah S."/>
            <person name="Dougan E. K."/>
            <person name="Thang M."/>
            <person name="Chan C."/>
        </authorList>
    </citation>
    <scope>NUCLEOTIDE SEQUENCE [LARGE SCALE GENOMIC DNA]</scope>
</reference>
<dbReference type="EMBL" id="CAMXCT010003857">
    <property type="protein sequence ID" value="CAI4006577.1"/>
    <property type="molecule type" value="Genomic_DNA"/>
</dbReference>
<dbReference type="InterPro" id="IPR036249">
    <property type="entry name" value="Thioredoxin-like_sf"/>
</dbReference>
<evidence type="ECO:0000313" key="2">
    <source>
        <dbReference type="EMBL" id="CAI4006577.1"/>
    </source>
</evidence>
<proteinExistence type="predicted"/>
<dbReference type="OrthoDB" id="44061at2759"/>
<evidence type="ECO:0000313" key="3">
    <source>
        <dbReference type="EMBL" id="CAL4793889.1"/>
    </source>
</evidence>
<sequence>MAIAAGRGQVPFARRRACTYHHVLFLVIGAFLLSRRGVLAPVLSIGQGSEVQEVEEKIKGSKVFLLSKEYCPFCQRAKSILSSVGVAGLEVLELADMNKRPLVKDPAAIMDYMEKITGARTVPRLFIAGKFVGGCDDIVRMSQSGELQQRLKEADAL</sequence>
<dbReference type="EMBL" id="CAMXCT030003857">
    <property type="protein sequence ID" value="CAL4793889.1"/>
    <property type="molecule type" value="Genomic_DNA"/>
</dbReference>
<organism evidence="2">
    <name type="scientific">Cladocopium goreaui</name>
    <dbReference type="NCBI Taxonomy" id="2562237"/>
    <lineage>
        <taxon>Eukaryota</taxon>
        <taxon>Sar</taxon>
        <taxon>Alveolata</taxon>
        <taxon>Dinophyceae</taxon>
        <taxon>Suessiales</taxon>
        <taxon>Symbiodiniaceae</taxon>
        <taxon>Cladocopium</taxon>
    </lineage>
</organism>
<comment type="caution">
    <text evidence="2">The sequence shown here is derived from an EMBL/GenBank/DDBJ whole genome shotgun (WGS) entry which is preliminary data.</text>
</comment>
<dbReference type="InterPro" id="IPR014025">
    <property type="entry name" value="Glutaredoxin_subgr"/>
</dbReference>
<dbReference type="GO" id="GO:0005737">
    <property type="term" value="C:cytoplasm"/>
    <property type="evidence" value="ECO:0007669"/>
    <property type="project" value="TreeGrafter"/>
</dbReference>
<dbReference type="Gene3D" id="3.40.30.10">
    <property type="entry name" value="Glutaredoxin"/>
    <property type="match status" value="1"/>
</dbReference>
<dbReference type="PANTHER" id="PTHR45694:SF18">
    <property type="entry name" value="GLUTAREDOXIN-1-RELATED"/>
    <property type="match status" value="1"/>
</dbReference>
<dbReference type="PRINTS" id="PR00160">
    <property type="entry name" value="GLUTAREDOXIN"/>
</dbReference>
<accession>A0A9P1DB81</accession>
<evidence type="ECO:0000259" key="1">
    <source>
        <dbReference type="Pfam" id="PF00462"/>
    </source>
</evidence>
<dbReference type="InterPro" id="IPR002109">
    <property type="entry name" value="Glutaredoxin"/>
</dbReference>